<accession>A0A4D6LGI5</accession>
<evidence type="ECO:0000256" key="1">
    <source>
        <dbReference type="SAM" id="MobiDB-lite"/>
    </source>
</evidence>
<feature type="region of interest" description="Disordered" evidence="1">
    <location>
        <begin position="1"/>
        <end position="31"/>
    </location>
</feature>
<evidence type="ECO:0000313" key="3">
    <source>
        <dbReference type="Proteomes" id="UP000501690"/>
    </source>
</evidence>
<protein>
    <submittedName>
        <fullName evidence="2">Uncharacterized protein</fullName>
    </submittedName>
</protein>
<dbReference type="EMBL" id="CP039347">
    <property type="protein sequence ID" value="QCD87435.1"/>
    <property type="molecule type" value="Genomic_DNA"/>
</dbReference>
<dbReference type="Proteomes" id="UP000501690">
    <property type="component" value="Linkage Group LG3"/>
</dbReference>
<gene>
    <name evidence="2" type="ORF">DEO72_LG3g1971</name>
</gene>
<proteinExistence type="predicted"/>
<name>A0A4D6LGI5_VIGUN</name>
<reference evidence="2 3" key="1">
    <citation type="submission" date="2019-04" db="EMBL/GenBank/DDBJ databases">
        <title>An improved genome assembly and genetic linkage map for asparagus bean, Vigna unguiculata ssp. sesquipedialis.</title>
        <authorList>
            <person name="Xia Q."/>
            <person name="Zhang R."/>
            <person name="Dong Y."/>
        </authorList>
    </citation>
    <scope>NUCLEOTIDE SEQUENCE [LARGE SCALE GENOMIC DNA]</scope>
    <source>
        <tissue evidence="2">Leaf</tissue>
    </source>
</reference>
<feature type="compositionally biased region" description="Acidic residues" evidence="1">
    <location>
        <begin position="18"/>
        <end position="31"/>
    </location>
</feature>
<evidence type="ECO:0000313" key="2">
    <source>
        <dbReference type="EMBL" id="QCD87435.1"/>
    </source>
</evidence>
<feature type="compositionally biased region" description="Basic and acidic residues" evidence="1">
    <location>
        <begin position="1"/>
        <end position="17"/>
    </location>
</feature>
<organism evidence="2 3">
    <name type="scientific">Vigna unguiculata</name>
    <name type="common">Cowpea</name>
    <dbReference type="NCBI Taxonomy" id="3917"/>
    <lineage>
        <taxon>Eukaryota</taxon>
        <taxon>Viridiplantae</taxon>
        <taxon>Streptophyta</taxon>
        <taxon>Embryophyta</taxon>
        <taxon>Tracheophyta</taxon>
        <taxon>Spermatophyta</taxon>
        <taxon>Magnoliopsida</taxon>
        <taxon>eudicotyledons</taxon>
        <taxon>Gunneridae</taxon>
        <taxon>Pentapetalae</taxon>
        <taxon>rosids</taxon>
        <taxon>fabids</taxon>
        <taxon>Fabales</taxon>
        <taxon>Fabaceae</taxon>
        <taxon>Papilionoideae</taxon>
        <taxon>50 kb inversion clade</taxon>
        <taxon>NPAAA clade</taxon>
        <taxon>indigoferoid/millettioid clade</taxon>
        <taxon>Phaseoleae</taxon>
        <taxon>Vigna</taxon>
    </lineage>
</organism>
<sequence>MRQRIEVGKNSRERHKEEEEEEKEEEKEEEEEIAQCLDKRKRLREMPSWYDLTATVHKPHGTTIAHGSHGNYHHLNITSIAPRPHPSHKALFPQ</sequence>
<keyword evidence="3" id="KW-1185">Reference proteome</keyword>
<dbReference type="AlphaFoldDB" id="A0A4D6LGI5"/>